<evidence type="ECO:0000313" key="9">
    <source>
        <dbReference type="EMBL" id="ACV05800.1"/>
    </source>
</evidence>
<feature type="transmembrane region" description="Helical" evidence="8">
    <location>
        <begin position="364"/>
        <end position="383"/>
    </location>
</feature>
<dbReference type="GO" id="GO:0016757">
    <property type="term" value="F:glycosyltransferase activity"/>
    <property type="evidence" value="ECO:0007669"/>
    <property type="project" value="UniProtKB-KW"/>
</dbReference>
<evidence type="ECO:0000313" key="10">
    <source>
        <dbReference type="Proteomes" id="UP000006666"/>
    </source>
</evidence>
<reference evidence="9 10" key="1">
    <citation type="journal article" date="2009" name="Stand. Genomic Sci.">
        <title>Complete genome sequence of Kytococcus sedentarius type strain (541).</title>
        <authorList>
            <person name="Sims D."/>
            <person name="Brettin T."/>
            <person name="Detter J.C."/>
            <person name="Han C."/>
            <person name="Lapidus A."/>
            <person name="Copeland A."/>
            <person name="Glavina Del Rio T."/>
            <person name="Nolan M."/>
            <person name="Chen F."/>
            <person name="Lucas S."/>
            <person name="Tice H."/>
            <person name="Cheng J.F."/>
            <person name="Bruce D."/>
            <person name="Goodwin L."/>
            <person name="Pitluck S."/>
            <person name="Ovchinnikova G."/>
            <person name="Pati A."/>
            <person name="Ivanova N."/>
            <person name="Mavrommatis K."/>
            <person name="Chen A."/>
            <person name="Palaniappan K."/>
            <person name="D'haeseleer P."/>
            <person name="Chain P."/>
            <person name="Bristow J."/>
            <person name="Eisen J.A."/>
            <person name="Markowitz V."/>
            <person name="Hugenholtz P."/>
            <person name="Schneider S."/>
            <person name="Goker M."/>
            <person name="Pukall R."/>
            <person name="Kyrpides N.C."/>
            <person name="Klenk H.P."/>
        </authorList>
    </citation>
    <scope>NUCLEOTIDE SEQUENCE [LARGE SCALE GENOMIC DNA]</scope>
    <source>
        <strain evidence="10">ATCC 14392 / DSM 20547 / JCM 11482 / CCUG 33030 / NBRC 15357 / NCTC 11040 / CCM 314 / 541</strain>
    </source>
</reference>
<keyword evidence="2" id="KW-0328">Glycosyltransferase</keyword>
<feature type="transmembrane region" description="Helical" evidence="8">
    <location>
        <begin position="149"/>
        <end position="171"/>
    </location>
</feature>
<evidence type="ECO:0000256" key="3">
    <source>
        <dbReference type="ARBA" id="ARBA00022679"/>
    </source>
</evidence>
<evidence type="ECO:0000256" key="2">
    <source>
        <dbReference type="ARBA" id="ARBA00022676"/>
    </source>
</evidence>
<organism evidence="9 10">
    <name type="scientific">Kytococcus sedentarius (strain ATCC 14392 / DSM 20547 / JCM 11482 / CCUG 33030 / NBRC 15357 / NCTC 11040 / CCM 314 / 541)</name>
    <name type="common">Micrococcus sedentarius</name>
    <dbReference type="NCBI Taxonomy" id="478801"/>
    <lineage>
        <taxon>Bacteria</taxon>
        <taxon>Bacillati</taxon>
        <taxon>Actinomycetota</taxon>
        <taxon>Actinomycetes</taxon>
        <taxon>Micrococcales</taxon>
        <taxon>Kytococcaceae</taxon>
        <taxon>Kytococcus</taxon>
    </lineage>
</organism>
<protein>
    <recommendedName>
        <fullName evidence="11">Carotene biosynthesis associated membrane protein</fullName>
    </recommendedName>
</protein>
<dbReference type="GO" id="GO:0016020">
    <property type="term" value="C:membrane"/>
    <property type="evidence" value="ECO:0007669"/>
    <property type="project" value="UniProtKB-SubCell"/>
</dbReference>
<dbReference type="eggNOG" id="ENOG502Z9GU">
    <property type="taxonomic scope" value="Bacteria"/>
</dbReference>
<dbReference type="KEGG" id="kse:Ksed_07440"/>
<dbReference type="HOGENOM" id="CLU_023913_0_0_11"/>
<evidence type="ECO:0000256" key="7">
    <source>
        <dbReference type="ARBA" id="ARBA00043987"/>
    </source>
</evidence>
<dbReference type="Pfam" id="PF26314">
    <property type="entry name" value="MptA_B_family"/>
    <property type="match status" value="1"/>
</dbReference>
<feature type="transmembrane region" description="Helical" evidence="8">
    <location>
        <begin position="448"/>
        <end position="465"/>
    </location>
</feature>
<dbReference type="Proteomes" id="UP000006666">
    <property type="component" value="Chromosome"/>
</dbReference>
<dbReference type="EMBL" id="CP001686">
    <property type="protein sequence ID" value="ACV05800.1"/>
    <property type="molecule type" value="Genomic_DNA"/>
</dbReference>
<feature type="transmembrane region" description="Helical" evidence="8">
    <location>
        <begin position="332"/>
        <end position="352"/>
    </location>
</feature>
<keyword evidence="10" id="KW-1185">Reference proteome</keyword>
<evidence type="ECO:0008006" key="11">
    <source>
        <dbReference type="Google" id="ProtNLM"/>
    </source>
</evidence>
<feature type="transmembrane region" description="Helical" evidence="8">
    <location>
        <begin position="183"/>
        <end position="203"/>
    </location>
</feature>
<dbReference type="STRING" id="478801.Ksed_07440"/>
<keyword evidence="3" id="KW-0808">Transferase</keyword>
<dbReference type="InterPro" id="IPR049829">
    <property type="entry name" value="MptA/B-like"/>
</dbReference>
<feature type="transmembrane region" description="Helical" evidence="8">
    <location>
        <begin position="63"/>
        <end position="82"/>
    </location>
</feature>
<accession>C7NEX6</accession>
<keyword evidence="5 8" id="KW-1133">Transmembrane helix</keyword>
<keyword evidence="6 8" id="KW-0472">Membrane</keyword>
<evidence type="ECO:0000256" key="5">
    <source>
        <dbReference type="ARBA" id="ARBA00022989"/>
    </source>
</evidence>
<feature type="transmembrane region" description="Helical" evidence="8">
    <location>
        <begin position="291"/>
        <end position="312"/>
    </location>
</feature>
<evidence type="ECO:0000256" key="1">
    <source>
        <dbReference type="ARBA" id="ARBA00004141"/>
    </source>
</evidence>
<sequence length="490" mass="52581">MALGAHTPLFLPRINPVEDVPWLRWLLSPEGTVLATVLLLAGTIALTTAWLRIRPRSDRETPPMRATILLWSVPLLLAPPLYSHDAYSYAAVGWMHENNLNPYELGPGAVSGYFRQQVDPFWLLTPTPYGPLALEIQRWIVVLVGDHPYLAAVAMRLMAMAGVVMLLWAIPRLARWVGVRGDLALWWGVANPLTIMHFVGGAHNDALMVGLLAVALWVCTRGGPWQSLVIGSVLVAAAAAVKQPAAVGLLGTTALCTARLHPEVLSAHRASLLPTSGEPWLSQAWPDIKKLLLPSIVAALVFAASFALITWATGLGYGWLPALSVPGMAAGLSPISLLGGLLASALAGIGLGEAAPVVKGTLKYAGMAVTAGLVLLASLRVLRIGGIAFTAWTLLIVALLGQTVHPWYILWGLPLLPLAGMRPEVERAALWLTYAVVAYSLFDTGTRSGQVVIGLACVVVLFFIFRDRPVPEGRRPSGHRLRLPEDHADH</sequence>
<keyword evidence="4 8" id="KW-0812">Transmembrane</keyword>
<gene>
    <name evidence="9" type="ordered locus">Ksed_07440</name>
</gene>
<feature type="transmembrane region" description="Helical" evidence="8">
    <location>
        <begin position="31"/>
        <end position="51"/>
    </location>
</feature>
<proteinExistence type="inferred from homology"/>
<feature type="transmembrane region" description="Helical" evidence="8">
    <location>
        <begin position="389"/>
        <end position="413"/>
    </location>
</feature>
<name>C7NEX6_KYTSD</name>
<evidence type="ECO:0000256" key="4">
    <source>
        <dbReference type="ARBA" id="ARBA00022692"/>
    </source>
</evidence>
<dbReference type="NCBIfam" id="NF038066">
    <property type="entry name" value="MptB"/>
    <property type="match status" value="1"/>
</dbReference>
<comment type="subcellular location">
    <subcellularLocation>
        <location evidence="1">Membrane</location>
        <topology evidence="1">Multi-pass membrane protein</topology>
    </subcellularLocation>
</comment>
<comment type="similarity">
    <text evidence="7">Belongs to the MptA/B family.</text>
</comment>
<dbReference type="AlphaFoldDB" id="C7NEX6"/>
<evidence type="ECO:0000256" key="6">
    <source>
        <dbReference type="ARBA" id="ARBA00023136"/>
    </source>
</evidence>
<evidence type="ECO:0000256" key="8">
    <source>
        <dbReference type="SAM" id="Phobius"/>
    </source>
</evidence>